<evidence type="ECO:0000313" key="2">
    <source>
        <dbReference type="Proteomes" id="UP000054843"/>
    </source>
</evidence>
<keyword evidence="2" id="KW-1185">Reference proteome</keyword>
<accession>A0A0V1M133</accession>
<dbReference type="Proteomes" id="UP000054843">
    <property type="component" value="Unassembled WGS sequence"/>
</dbReference>
<evidence type="ECO:0000313" key="1">
    <source>
        <dbReference type="EMBL" id="KRZ65154.1"/>
    </source>
</evidence>
<reference evidence="1 2" key="1">
    <citation type="submission" date="2015-01" db="EMBL/GenBank/DDBJ databases">
        <title>Evolution of Trichinella species and genotypes.</title>
        <authorList>
            <person name="Korhonen P.K."/>
            <person name="Edoardo P."/>
            <person name="Giuseppe L.R."/>
            <person name="Gasser R.B."/>
        </authorList>
    </citation>
    <scope>NUCLEOTIDE SEQUENCE [LARGE SCALE GENOMIC DNA]</scope>
    <source>
        <strain evidence="1">ISS1980</strain>
    </source>
</reference>
<dbReference type="AlphaFoldDB" id="A0A0V1M133"/>
<organism evidence="1 2">
    <name type="scientific">Trichinella papuae</name>
    <dbReference type="NCBI Taxonomy" id="268474"/>
    <lineage>
        <taxon>Eukaryota</taxon>
        <taxon>Metazoa</taxon>
        <taxon>Ecdysozoa</taxon>
        <taxon>Nematoda</taxon>
        <taxon>Enoplea</taxon>
        <taxon>Dorylaimia</taxon>
        <taxon>Trichinellida</taxon>
        <taxon>Trichinellidae</taxon>
        <taxon>Trichinella</taxon>
    </lineage>
</organism>
<gene>
    <name evidence="1" type="ORF">T10_9286</name>
</gene>
<name>A0A0V1M133_9BILA</name>
<protein>
    <submittedName>
        <fullName evidence="1">Uncharacterized protein</fullName>
    </submittedName>
</protein>
<comment type="caution">
    <text evidence="1">The sequence shown here is derived from an EMBL/GenBank/DDBJ whole genome shotgun (WGS) entry which is preliminary data.</text>
</comment>
<dbReference type="EMBL" id="JYDO01000488">
    <property type="protein sequence ID" value="KRZ65154.1"/>
    <property type="molecule type" value="Genomic_DNA"/>
</dbReference>
<sequence length="110" mass="12550">MKSNFVLSADNFILFDCDDLLDQPRNSSVVLSKDVNVKLSSEKYAVKLLVLKKLDETKNVELPMSNNSTSLKGTLGCPYCIRFNRNIQNAENWLRSFTNLRKTLKSLLAY</sequence>
<proteinExistence type="predicted"/>